<protein>
    <recommendedName>
        <fullName evidence="2">Galectin</fullName>
    </recommendedName>
</protein>
<dbReference type="GO" id="GO:0002548">
    <property type="term" value="P:monocyte chemotaxis"/>
    <property type="evidence" value="ECO:0007669"/>
    <property type="project" value="TreeGrafter"/>
</dbReference>
<dbReference type="CDD" id="cd00070">
    <property type="entry name" value="GLECT"/>
    <property type="match status" value="1"/>
</dbReference>
<reference evidence="4" key="2">
    <citation type="submission" date="2025-09" db="UniProtKB">
        <authorList>
            <consortium name="Ensembl"/>
        </authorList>
    </citation>
    <scope>IDENTIFICATION</scope>
</reference>
<evidence type="ECO:0000256" key="1">
    <source>
        <dbReference type="ARBA" id="ARBA00022734"/>
    </source>
</evidence>
<dbReference type="Pfam" id="PF00337">
    <property type="entry name" value="Gal-bind_lectin"/>
    <property type="match status" value="1"/>
</dbReference>
<keyword evidence="5" id="KW-1185">Reference proteome</keyword>
<dbReference type="InterPro" id="IPR001079">
    <property type="entry name" value="Galectin_CRD"/>
</dbReference>
<dbReference type="GO" id="GO:2001237">
    <property type="term" value="P:negative regulation of extrinsic apoptotic signaling pathway"/>
    <property type="evidence" value="ECO:0007669"/>
    <property type="project" value="TreeGrafter"/>
</dbReference>
<feature type="domain" description="Galectin" evidence="3">
    <location>
        <begin position="4"/>
        <end position="117"/>
    </location>
</feature>
<evidence type="ECO:0000313" key="5">
    <source>
        <dbReference type="Proteomes" id="UP000694568"/>
    </source>
</evidence>
<dbReference type="SUPFAM" id="SSF49899">
    <property type="entry name" value="Concanavalin A-like lectins/glucanases"/>
    <property type="match status" value="1"/>
</dbReference>
<accession>A0A8C9Y9Z8</accession>
<dbReference type="GO" id="GO:0005634">
    <property type="term" value="C:nucleus"/>
    <property type="evidence" value="ECO:0007669"/>
    <property type="project" value="TreeGrafter"/>
</dbReference>
<sequence length="117" mass="12867">MTSFDLPLPGGISPGLVITIDGEPVPGGDRFKVDFIKGSDVVFHFNPRFAEQIIARNSNLDGCWGSEEREGGFPFVEGQSPGSHFTTIFEILSNTLMEFLRLNSQRSAIFVHLALSH</sequence>
<name>A0A8C9Y9Z8_SANLU</name>
<dbReference type="GO" id="GO:0050918">
    <property type="term" value="P:positive chemotaxis"/>
    <property type="evidence" value="ECO:0007669"/>
    <property type="project" value="TreeGrafter"/>
</dbReference>
<dbReference type="GO" id="GO:0045806">
    <property type="term" value="P:negative regulation of endocytosis"/>
    <property type="evidence" value="ECO:0007669"/>
    <property type="project" value="TreeGrafter"/>
</dbReference>
<dbReference type="GO" id="GO:0005615">
    <property type="term" value="C:extracellular space"/>
    <property type="evidence" value="ECO:0007669"/>
    <property type="project" value="TreeGrafter"/>
</dbReference>
<dbReference type="PANTHER" id="PTHR11346:SF179">
    <property type="entry name" value="GALECTIN"/>
    <property type="match status" value="1"/>
</dbReference>
<dbReference type="GO" id="GO:0030593">
    <property type="term" value="P:neutrophil chemotaxis"/>
    <property type="evidence" value="ECO:0007669"/>
    <property type="project" value="TreeGrafter"/>
</dbReference>
<dbReference type="GO" id="GO:0048245">
    <property type="term" value="P:eosinophil chemotaxis"/>
    <property type="evidence" value="ECO:0007669"/>
    <property type="project" value="TreeGrafter"/>
</dbReference>
<dbReference type="GO" id="GO:0043236">
    <property type="term" value="F:laminin binding"/>
    <property type="evidence" value="ECO:0007669"/>
    <property type="project" value="TreeGrafter"/>
</dbReference>
<organism evidence="4 5">
    <name type="scientific">Sander lucioperca</name>
    <name type="common">Pike-perch</name>
    <name type="synonym">Perca lucioperca</name>
    <dbReference type="NCBI Taxonomy" id="283035"/>
    <lineage>
        <taxon>Eukaryota</taxon>
        <taxon>Metazoa</taxon>
        <taxon>Chordata</taxon>
        <taxon>Craniata</taxon>
        <taxon>Vertebrata</taxon>
        <taxon>Euteleostomi</taxon>
        <taxon>Actinopterygii</taxon>
        <taxon>Neopterygii</taxon>
        <taxon>Teleostei</taxon>
        <taxon>Neoteleostei</taxon>
        <taxon>Acanthomorphata</taxon>
        <taxon>Eupercaria</taxon>
        <taxon>Perciformes</taxon>
        <taxon>Percoidei</taxon>
        <taxon>Percidae</taxon>
        <taxon>Luciopercinae</taxon>
        <taxon>Sander</taxon>
    </lineage>
</organism>
<dbReference type="GO" id="GO:0090280">
    <property type="term" value="P:positive regulation of calcium ion import"/>
    <property type="evidence" value="ECO:0007669"/>
    <property type="project" value="TreeGrafter"/>
</dbReference>
<dbReference type="SMART" id="SM00908">
    <property type="entry name" value="Gal-bind_lectin"/>
    <property type="match status" value="1"/>
</dbReference>
<dbReference type="GO" id="GO:0019863">
    <property type="term" value="F:IgE binding"/>
    <property type="evidence" value="ECO:0007669"/>
    <property type="project" value="TreeGrafter"/>
</dbReference>
<keyword evidence="1 2" id="KW-0430">Lectin</keyword>
<dbReference type="InterPro" id="IPR044156">
    <property type="entry name" value="Galectin-like"/>
</dbReference>
<evidence type="ECO:0000256" key="2">
    <source>
        <dbReference type="RuleBase" id="RU102079"/>
    </source>
</evidence>
<dbReference type="InterPro" id="IPR013320">
    <property type="entry name" value="ConA-like_dom_sf"/>
</dbReference>
<dbReference type="GO" id="GO:0048030">
    <property type="term" value="F:disaccharide binding"/>
    <property type="evidence" value="ECO:0007669"/>
    <property type="project" value="TreeGrafter"/>
</dbReference>
<dbReference type="GO" id="GO:0048246">
    <property type="term" value="P:macrophage chemotaxis"/>
    <property type="evidence" value="ECO:0007669"/>
    <property type="project" value="TreeGrafter"/>
</dbReference>
<reference evidence="4" key="1">
    <citation type="submission" date="2025-08" db="UniProtKB">
        <authorList>
            <consortium name="Ensembl"/>
        </authorList>
    </citation>
    <scope>IDENTIFICATION</scope>
</reference>
<dbReference type="Gene3D" id="2.60.120.200">
    <property type="match status" value="1"/>
</dbReference>
<dbReference type="GO" id="GO:0005737">
    <property type="term" value="C:cytoplasm"/>
    <property type="evidence" value="ECO:0007669"/>
    <property type="project" value="TreeGrafter"/>
</dbReference>
<evidence type="ECO:0000313" key="4">
    <source>
        <dbReference type="Ensembl" id="ENSSLUP00000022817.1"/>
    </source>
</evidence>
<evidence type="ECO:0000259" key="3">
    <source>
        <dbReference type="PROSITE" id="PS51304"/>
    </source>
</evidence>
<proteinExistence type="predicted"/>
<dbReference type="PANTHER" id="PTHR11346">
    <property type="entry name" value="GALECTIN"/>
    <property type="match status" value="1"/>
</dbReference>
<dbReference type="GeneTree" id="ENSGT00940000157224"/>
<dbReference type="SMART" id="SM00276">
    <property type="entry name" value="GLECT"/>
    <property type="match status" value="1"/>
</dbReference>
<dbReference type="AlphaFoldDB" id="A0A8C9Y9Z8"/>
<dbReference type="Ensembl" id="ENSSLUT00000023568.1">
    <property type="protein sequence ID" value="ENSSLUP00000022817.1"/>
    <property type="gene ID" value="ENSSLUG00000010470.1"/>
</dbReference>
<dbReference type="PROSITE" id="PS51304">
    <property type="entry name" value="GALECTIN"/>
    <property type="match status" value="1"/>
</dbReference>
<dbReference type="Proteomes" id="UP000694568">
    <property type="component" value="Unplaced"/>
</dbReference>
<dbReference type="GO" id="GO:0001772">
    <property type="term" value="C:immunological synapse"/>
    <property type="evidence" value="ECO:0007669"/>
    <property type="project" value="TreeGrafter"/>
</dbReference>